<accession>A0A401YEQ5</accession>
<reference evidence="5 6" key="1">
    <citation type="submission" date="2018-12" db="EMBL/GenBank/DDBJ databases">
        <title>Draft genome sequence of Embleya hyalina NBRC 13850T.</title>
        <authorList>
            <person name="Komaki H."/>
            <person name="Hosoyama A."/>
            <person name="Kimura A."/>
            <person name="Ichikawa N."/>
            <person name="Tamura T."/>
        </authorList>
    </citation>
    <scope>NUCLEOTIDE SEQUENCE [LARGE SCALE GENOMIC DNA]</scope>
    <source>
        <strain evidence="5 6">NBRC 13850</strain>
    </source>
</reference>
<protein>
    <submittedName>
        <fullName evidence="5">AsnC family transcriptional regulator</fullName>
    </submittedName>
</protein>
<dbReference type="SUPFAM" id="SSF46785">
    <property type="entry name" value="Winged helix' DNA-binding domain"/>
    <property type="match status" value="1"/>
</dbReference>
<dbReference type="InterPro" id="IPR019887">
    <property type="entry name" value="Tscrpt_reg_AsnC/Lrp_C"/>
</dbReference>
<gene>
    <name evidence="5" type="ORF">EHYA_00726</name>
</gene>
<evidence type="ECO:0000256" key="1">
    <source>
        <dbReference type="ARBA" id="ARBA00023015"/>
    </source>
</evidence>
<dbReference type="Pfam" id="PF01037">
    <property type="entry name" value="AsnC_trans_reg"/>
    <property type="match status" value="1"/>
</dbReference>
<dbReference type="OrthoDB" id="3526090at2"/>
<dbReference type="InterPro" id="IPR036390">
    <property type="entry name" value="WH_DNA-bd_sf"/>
</dbReference>
<keyword evidence="1" id="KW-0805">Transcription regulation</keyword>
<keyword evidence="2" id="KW-0238">DNA-binding</keyword>
<dbReference type="RefSeq" id="WP_126635362.1">
    <property type="nucleotide sequence ID" value="NZ_BIFH01000013.1"/>
</dbReference>
<dbReference type="GO" id="GO:0043200">
    <property type="term" value="P:response to amino acid"/>
    <property type="evidence" value="ECO:0007669"/>
    <property type="project" value="TreeGrafter"/>
</dbReference>
<dbReference type="SUPFAM" id="SSF54909">
    <property type="entry name" value="Dimeric alpha+beta barrel"/>
    <property type="match status" value="2"/>
</dbReference>
<organism evidence="5 6">
    <name type="scientific">Embleya hyalina</name>
    <dbReference type="NCBI Taxonomy" id="516124"/>
    <lineage>
        <taxon>Bacteria</taxon>
        <taxon>Bacillati</taxon>
        <taxon>Actinomycetota</taxon>
        <taxon>Actinomycetes</taxon>
        <taxon>Kitasatosporales</taxon>
        <taxon>Streptomycetaceae</taxon>
        <taxon>Embleya</taxon>
    </lineage>
</organism>
<evidence type="ECO:0000313" key="6">
    <source>
        <dbReference type="Proteomes" id="UP000286931"/>
    </source>
</evidence>
<dbReference type="EMBL" id="BIFH01000013">
    <property type="protein sequence ID" value="GCD93083.1"/>
    <property type="molecule type" value="Genomic_DNA"/>
</dbReference>
<dbReference type="Pfam" id="PF13404">
    <property type="entry name" value="HTH_AsnC-type"/>
    <property type="match status" value="2"/>
</dbReference>
<dbReference type="Gene3D" id="3.30.70.920">
    <property type="match status" value="2"/>
</dbReference>
<proteinExistence type="predicted"/>
<feature type="domain" description="HTH asnC-type" evidence="4">
    <location>
        <begin position="154"/>
        <end position="221"/>
    </location>
</feature>
<sequence length="299" mass="32600">MLSDAELDTRLFGLLREDGRAGYTHLGQLIGVPRARVADRVRALLASADLQIVTSVDPAILGVRTIAHLSLTLDVAVLPFLDALRPAPEVVLASAVAGRFDAVVEVRVPTPEHLAETLRRIRAKPGVRTVEALMYLGASRGYRHVRPAGPPPVVDDLDLALIELLRRDGRRSYRELAEEVGRSAGAVRTRVRALLDRGAIRIEAITGTADSSGRLAGVGLRLGDADPEEVVDRLALLPGTHFAVPTLGRFDVVATIRGDSARLLQARLDELRCTTGVRAIESWIHLDVRKERYEWPVEP</sequence>
<dbReference type="InterPro" id="IPR036388">
    <property type="entry name" value="WH-like_DNA-bd_sf"/>
</dbReference>
<dbReference type="AlphaFoldDB" id="A0A401YEQ5"/>
<dbReference type="GO" id="GO:0005829">
    <property type="term" value="C:cytosol"/>
    <property type="evidence" value="ECO:0007669"/>
    <property type="project" value="TreeGrafter"/>
</dbReference>
<dbReference type="InterPro" id="IPR019888">
    <property type="entry name" value="Tscrpt_reg_AsnC-like"/>
</dbReference>
<comment type="caution">
    <text evidence="5">The sequence shown here is derived from an EMBL/GenBank/DDBJ whole genome shotgun (WGS) entry which is preliminary data.</text>
</comment>
<dbReference type="PROSITE" id="PS50956">
    <property type="entry name" value="HTH_ASNC_2"/>
    <property type="match status" value="1"/>
</dbReference>
<dbReference type="PANTHER" id="PTHR30154:SF34">
    <property type="entry name" value="TRANSCRIPTIONAL REGULATOR AZLB"/>
    <property type="match status" value="1"/>
</dbReference>
<dbReference type="InterPro" id="IPR000485">
    <property type="entry name" value="AsnC-type_HTH_dom"/>
</dbReference>
<dbReference type="PRINTS" id="PR00033">
    <property type="entry name" value="HTHASNC"/>
</dbReference>
<evidence type="ECO:0000313" key="5">
    <source>
        <dbReference type="EMBL" id="GCD93083.1"/>
    </source>
</evidence>
<dbReference type="GO" id="GO:0043565">
    <property type="term" value="F:sequence-specific DNA binding"/>
    <property type="evidence" value="ECO:0007669"/>
    <property type="project" value="InterPro"/>
</dbReference>
<dbReference type="SMART" id="SM00344">
    <property type="entry name" value="HTH_ASNC"/>
    <property type="match status" value="2"/>
</dbReference>
<dbReference type="Gene3D" id="1.10.10.10">
    <property type="entry name" value="Winged helix-like DNA-binding domain superfamily/Winged helix DNA-binding domain"/>
    <property type="match status" value="2"/>
</dbReference>
<dbReference type="PANTHER" id="PTHR30154">
    <property type="entry name" value="LEUCINE-RESPONSIVE REGULATORY PROTEIN"/>
    <property type="match status" value="1"/>
</dbReference>
<name>A0A401YEQ5_9ACTN</name>
<evidence type="ECO:0000256" key="3">
    <source>
        <dbReference type="ARBA" id="ARBA00023163"/>
    </source>
</evidence>
<keyword evidence="6" id="KW-1185">Reference proteome</keyword>
<evidence type="ECO:0000259" key="4">
    <source>
        <dbReference type="PROSITE" id="PS50956"/>
    </source>
</evidence>
<evidence type="ECO:0000256" key="2">
    <source>
        <dbReference type="ARBA" id="ARBA00023125"/>
    </source>
</evidence>
<keyword evidence="3" id="KW-0804">Transcription</keyword>
<dbReference type="Proteomes" id="UP000286931">
    <property type="component" value="Unassembled WGS sequence"/>
</dbReference>
<dbReference type="InterPro" id="IPR011008">
    <property type="entry name" value="Dimeric_a/b-barrel"/>
</dbReference>